<dbReference type="EMBL" id="CAJNDS010000317">
    <property type="protein sequence ID" value="CAE7191758.1"/>
    <property type="molecule type" value="Genomic_DNA"/>
</dbReference>
<protein>
    <submittedName>
        <fullName evidence="2">Uncharacterized protein</fullName>
    </submittedName>
</protein>
<dbReference type="OrthoDB" id="447583at2759"/>
<feature type="chain" id="PRO_5032355988" evidence="1">
    <location>
        <begin position="23"/>
        <end position="413"/>
    </location>
</feature>
<keyword evidence="1" id="KW-0732">Signal</keyword>
<feature type="signal peptide" evidence="1">
    <location>
        <begin position="1"/>
        <end position="22"/>
    </location>
</feature>
<keyword evidence="3" id="KW-1185">Reference proteome</keyword>
<gene>
    <name evidence="2" type="ORF">SNAT2548_LOCUS5067</name>
</gene>
<accession>A0A812J0M8</accession>
<evidence type="ECO:0000256" key="1">
    <source>
        <dbReference type="SAM" id="SignalP"/>
    </source>
</evidence>
<evidence type="ECO:0000313" key="2">
    <source>
        <dbReference type="EMBL" id="CAE7191758.1"/>
    </source>
</evidence>
<name>A0A812J0M8_9DINO</name>
<sequence>MAHVATRTVLLLTLALRALALAAPSCLAPALVVECSKFTSSAKSLSWDRLQDEDGYGTLLLQKEGRKAYTASAATGLQTNLRMESASRVLKQRVKRRHLAIVLHPNSSIGARCVLLLLIKGLGNCEDGWCVYGGLGEWTSNCAVSRRKADPRSFAEFFNEFYKLYIPQSNMSKTLRLPDGRSLHNIVDWSYPLDDAYCWILGWYDLDRKAAVNNYTYLTEVSTASCRSLEQSIPNYHQISLNGLMEESKKDTEEIDNLWASQEPAPVLHLSQDFVDGMKLHAAAKCLLAGGEGGVCDVANCALRGCRLDNDRRLPSGVVARVSVEYTPYLYPVRADITSPRSCLPDEDGYGTLLLQKEGRKVSVQVLAVDCHRPFGCWEVLSSGKMILADKALVPILEVLAKRPGFTRTTARR</sequence>
<dbReference type="AlphaFoldDB" id="A0A812J0M8"/>
<reference evidence="2" key="1">
    <citation type="submission" date="2021-02" db="EMBL/GenBank/DDBJ databases">
        <authorList>
            <person name="Dougan E. K."/>
            <person name="Rhodes N."/>
            <person name="Thang M."/>
            <person name="Chan C."/>
        </authorList>
    </citation>
    <scope>NUCLEOTIDE SEQUENCE</scope>
</reference>
<comment type="caution">
    <text evidence="2">The sequence shown here is derived from an EMBL/GenBank/DDBJ whole genome shotgun (WGS) entry which is preliminary data.</text>
</comment>
<evidence type="ECO:0000313" key="3">
    <source>
        <dbReference type="Proteomes" id="UP000604046"/>
    </source>
</evidence>
<dbReference type="Proteomes" id="UP000604046">
    <property type="component" value="Unassembled WGS sequence"/>
</dbReference>
<proteinExistence type="predicted"/>
<organism evidence="2 3">
    <name type="scientific">Symbiodinium natans</name>
    <dbReference type="NCBI Taxonomy" id="878477"/>
    <lineage>
        <taxon>Eukaryota</taxon>
        <taxon>Sar</taxon>
        <taxon>Alveolata</taxon>
        <taxon>Dinophyceae</taxon>
        <taxon>Suessiales</taxon>
        <taxon>Symbiodiniaceae</taxon>
        <taxon>Symbiodinium</taxon>
    </lineage>
</organism>